<sequence>MNDIPVTRQTALRDLIESKSIFRAPKHRLVSSSGKSLSWLIDLRPVLLSSEGLDTLAELFWERYADQLPFQVGGMEMAAVPLVAGILMTAARKGYNVNGFIIHKERKQYGRMNAIEGDVSDAPIVLVDDIFNSGASLEQSRVVLAEIDRTVWKVWSVIDYGSRTGIDWQKRHGVPVESAYALGDFGLKLSSPKSVATQLSFITRWVNKAASANHHYVVPKSAPRAQNGLIYFGTDSGEMHCVHGASGEMRWNFKITAGKHKGIWSTPYVTPEFVFFGGYDGNLYALCAESGREMWRYVEPDWIGSSPAYAADLNFVFVGVEYASPTRGGGVAAIDAKTGHKVWEFPVRCYVHGSPVYAGDPSLVLCGTNDGELLALDARTGALRWKFQTNGAIKHAPALDPERRQVVFGSFDGSIRGVTLDSGEQKFCIQTGNAVYTTPLIDGARAYCGSTDKYLYVIDLMTGEGIAKIGAHAKIFSSPSRIGPWIWFGSTNGRVRAIDPETFALAGVFQLPDAITSAIEFDPVNQILIVASTANRLYGVSVTPPLAHGVVQTDKSRVDVTALQLARLAVDAIVSRTPLPEPEKYRVTYTLPQGGAFVSLRNQTTMQRVGRGGQWTFEASDLSPELVVIVAAMKACANLPADSLRDTVVSVSLFGLLEQTTLEELNHEKFGIVVRATAGAKLGGALPNSPEYSNEHGQYLHALRNAKLAQWEGHTLYRHTVERQAEHSGWPIYGAPFPYEPAELTRVVSWLLDPQQPDELENFGSDFTERLSAVAVTRYVGNAPFADARRQAIDTAFTTALLPVTGAQTLRDLKEAVACHRTGSEHVLLSLLFTGRRVGDRMRCRGHFRMDRDALICKGDNETRIFLPVSTMQSGMDEETFVASLPDFPTATWEIAPCLTWAVVEGKANPLPMRGAFVEPTQCDDANTPVGIRLP</sequence>
<dbReference type="RefSeq" id="WP_408333914.1">
    <property type="nucleotide sequence ID" value="NZ_JAQQFH010000040.1"/>
</dbReference>
<dbReference type="EMBL" id="JAQQFN010000035">
    <property type="protein sequence ID" value="MFL9888124.1"/>
    <property type="molecule type" value="Genomic_DNA"/>
</dbReference>
<gene>
    <name evidence="2" type="ORF">PQR66_34215</name>
</gene>
<dbReference type="InterPro" id="IPR029057">
    <property type="entry name" value="PRTase-like"/>
</dbReference>
<keyword evidence="3" id="KW-1185">Reference proteome</keyword>
<dbReference type="InterPro" id="IPR000836">
    <property type="entry name" value="PRTase_dom"/>
</dbReference>
<dbReference type="InterPro" id="IPR002372">
    <property type="entry name" value="PQQ_rpt_dom"/>
</dbReference>
<evidence type="ECO:0000259" key="1">
    <source>
        <dbReference type="Pfam" id="PF13360"/>
    </source>
</evidence>
<protein>
    <submittedName>
        <fullName evidence="2">PQQ-binding-like beta-propeller repeat protein</fullName>
    </submittedName>
</protein>
<dbReference type="Gene3D" id="2.130.10.10">
    <property type="entry name" value="YVTN repeat-like/Quinoprotein amine dehydrogenase"/>
    <property type="match status" value="1"/>
</dbReference>
<evidence type="ECO:0000313" key="3">
    <source>
        <dbReference type="Proteomes" id="UP001629249"/>
    </source>
</evidence>
<accession>A0ABW8ZXZ3</accession>
<dbReference type="InterPro" id="IPR015943">
    <property type="entry name" value="WD40/YVTN_repeat-like_dom_sf"/>
</dbReference>
<dbReference type="InterPro" id="IPR018391">
    <property type="entry name" value="PQQ_b-propeller_rpt"/>
</dbReference>
<evidence type="ECO:0000313" key="2">
    <source>
        <dbReference type="EMBL" id="MFL9888124.1"/>
    </source>
</evidence>
<feature type="domain" description="Pyrrolo-quinoline quinone repeat" evidence="1">
    <location>
        <begin position="328"/>
        <end position="467"/>
    </location>
</feature>
<dbReference type="InterPro" id="IPR011047">
    <property type="entry name" value="Quinoprotein_ADH-like_sf"/>
</dbReference>
<dbReference type="SUPFAM" id="SSF53271">
    <property type="entry name" value="PRTase-like"/>
    <property type="match status" value="1"/>
</dbReference>
<comment type="caution">
    <text evidence="2">The sequence shown here is derived from an EMBL/GenBank/DDBJ whole genome shotgun (WGS) entry which is preliminary data.</text>
</comment>
<dbReference type="SMART" id="SM00564">
    <property type="entry name" value="PQQ"/>
    <property type="match status" value="6"/>
</dbReference>
<dbReference type="PANTHER" id="PTHR34512:SF30">
    <property type="entry name" value="OUTER MEMBRANE PROTEIN ASSEMBLY FACTOR BAMB"/>
    <property type="match status" value="1"/>
</dbReference>
<dbReference type="Proteomes" id="UP001629249">
    <property type="component" value="Unassembled WGS sequence"/>
</dbReference>
<dbReference type="PANTHER" id="PTHR34512">
    <property type="entry name" value="CELL SURFACE PROTEIN"/>
    <property type="match status" value="1"/>
</dbReference>
<organism evidence="2 3">
    <name type="scientific">Paraburkholderia agricolaris</name>
    <dbReference type="NCBI Taxonomy" id="2152888"/>
    <lineage>
        <taxon>Bacteria</taxon>
        <taxon>Pseudomonadati</taxon>
        <taxon>Pseudomonadota</taxon>
        <taxon>Betaproteobacteria</taxon>
        <taxon>Burkholderiales</taxon>
        <taxon>Burkholderiaceae</taxon>
        <taxon>Paraburkholderia</taxon>
    </lineage>
</organism>
<name>A0ABW8ZXZ3_9BURK</name>
<dbReference type="Gene3D" id="3.40.50.2020">
    <property type="match status" value="1"/>
</dbReference>
<dbReference type="SUPFAM" id="SSF50998">
    <property type="entry name" value="Quinoprotein alcohol dehydrogenase-like"/>
    <property type="match status" value="1"/>
</dbReference>
<dbReference type="CDD" id="cd06223">
    <property type="entry name" value="PRTases_typeI"/>
    <property type="match status" value="1"/>
</dbReference>
<proteinExistence type="predicted"/>
<dbReference type="Pfam" id="PF13360">
    <property type="entry name" value="PQQ_2"/>
    <property type="match status" value="1"/>
</dbReference>
<dbReference type="Gene3D" id="2.40.10.480">
    <property type="match status" value="2"/>
</dbReference>
<reference evidence="2 3" key="1">
    <citation type="journal article" date="2024" name="Chem. Sci.">
        <title>Discovery of megapolipeptins by genome mining of a Burkholderiales bacteria collection.</title>
        <authorList>
            <person name="Paulo B.S."/>
            <person name="Recchia M.J.J."/>
            <person name="Lee S."/>
            <person name="Fergusson C.H."/>
            <person name="Romanowski S.B."/>
            <person name="Hernandez A."/>
            <person name="Krull N."/>
            <person name="Liu D.Y."/>
            <person name="Cavanagh H."/>
            <person name="Bos A."/>
            <person name="Gray C.A."/>
            <person name="Murphy B.T."/>
            <person name="Linington R.G."/>
            <person name="Eustaquio A.S."/>
        </authorList>
    </citation>
    <scope>NUCLEOTIDE SEQUENCE [LARGE SCALE GENOMIC DNA]</scope>
    <source>
        <strain evidence="2 3">RL16-012-BIC-B</strain>
    </source>
</reference>